<dbReference type="SUPFAM" id="SSF54909">
    <property type="entry name" value="Dimeric alpha+beta barrel"/>
    <property type="match status" value="1"/>
</dbReference>
<sequence>MIIVAGWYTVAPEDRDKVVESHAEMVGRARKADGNLDLAISADPVDPGRVNMFELWESEDALNAWRAIANPPAQISEIRGGDVQKHEISKSGPPY</sequence>
<accession>A0AAU7M787</accession>
<dbReference type="PROSITE" id="PS51725">
    <property type="entry name" value="ABM"/>
    <property type="match status" value="1"/>
</dbReference>
<evidence type="ECO:0000313" key="2">
    <source>
        <dbReference type="EMBL" id="XBP93440.1"/>
    </source>
</evidence>
<gene>
    <name evidence="3" type="ORF">ABUL08_28390</name>
    <name evidence="2" type="ORF">VK199_28305</name>
</gene>
<dbReference type="AlphaFoldDB" id="A0AAU7M787"/>
<dbReference type="GO" id="GO:0004497">
    <property type="term" value="F:monooxygenase activity"/>
    <property type="evidence" value="ECO:0007669"/>
    <property type="project" value="UniProtKB-KW"/>
</dbReference>
<dbReference type="EMBL" id="CP159342">
    <property type="protein sequence ID" value="XCH74138.1"/>
    <property type="molecule type" value="Genomic_DNA"/>
</dbReference>
<dbReference type="EMBL" id="CP157762">
    <property type="protein sequence ID" value="XBP93440.1"/>
    <property type="molecule type" value="Genomic_DNA"/>
</dbReference>
<name>A0AAU7M787_9ACTN</name>
<reference evidence="2" key="1">
    <citation type="submission" date="2024-01" db="EMBL/GenBank/DDBJ databases">
        <title>The genome sequence of Micromonospora mangrovi CCTCC AA 2012012.</title>
        <authorList>
            <person name="Gao J."/>
        </authorList>
    </citation>
    <scope>NUCLEOTIDE SEQUENCE</scope>
    <source>
        <strain evidence="2">CCTCC AA 2012012</strain>
    </source>
</reference>
<feature type="domain" description="ABM" evidence="1">
    <location>
        <begin position="2"/>
        <end position="91"/>
    </location>
</feature>
<organism evidence="2">
    <name type="scientific">Micromonospora sp. CCTCC AA 2012012</name>
    <dbReference type="NCBI Taxonomy" id="3111921"/>
    <lineage>
        <taxon>Bacteria</taxon>
        <taxon>Bacillati</taxon>
        <taxon>Actinomycetota</taxon>
        <taxon>Actinomycetes</taxon>
        <taxon>Micromonosporales</taxon>
        <taxon>Micromonosporaceae</taxon>
        <taxon>Micromonospora</taxon>
    </lineage>
</organism>
<dbReference type="InterPro" id="IPR011008">
    <property type="entry name" value="Dimeric_a/b-barrel"/>
</dbReference>
<dbReference type="RefSeq" id="WP_350933097.1">
    <property type="nucleotide sequence ID" value="NZ_CP157762.1"/>
</dbReference>
<keyword evidence="2" id="KW-0503">Monooxygenase</keyword>
<dbReference type="Gene3D" id="3.30.70.100">
    <property type="match status" value="1"/>
</dbReference>
<protein>
    <submittedName>
        <fullName evidence="2">Antibiotic biosynthesis monooxygenase family protein</fullName>
    </submittedName>
</protein>
<dbReference type="Pfam" id="PF03992">
    <property type="entry name" value="ABM"/>
    <property type="match status" value="1"/>
</dbReference>
<dbReference type="InterPro" id="IPR007138">
    <property type="entry name" value="ABM_dom"/>
</dbReference>
<evidence type="ECO:0000313" key="3">
    <source>
        <dbReference type="EMBL" id="XCH74138.1"/>
    </source>
</evidence>
<keyword evidence="2" id="KW-0560">Oxidoreductase</keyword>
<proteinExistence type="predicted"/>
<reference evidence="3" key="2">
    <citation type="submission" date="2024-06" db="EMBL/GenBank/DDBJ databases">
        <title>Micromonospora mangrovi CCTCC AA 2012012 genome sequences.</title>
        <authorList>
            <person name="Gao J."/>
        </authorList>
    </citation>
    <scope>NUCLEOTIDE SEQUENCE</scope>
    <source>
        <strain evidence="3">CCTCC AA 2012012</strain>
    </source>
</reference>
<evidence type="ECO:0000259" key="1">
    <source>
        <dbReference type="PROSITE" id="PS51725"/>
    </source>
</evidence>